<sequence length="210" mass="24140">MSQRERPRNRKLTEFFKKNMQEDSEKKAFGSANDQLKQPESSAEEDVAKHILELVESRASQSRMRSRVEEESRREDNLLKTPQPLREELLEQILAEEIKPIECDNKGLCSDGIKVGDFFTDKYGVKRQRGFVNTTRLPVYLDVVVEEAKVSPLLSKAYSIQTSRNALAIVPEDFICELQERYGVILEGFEKCTQGKGVSVFDTHGKRRVR</sequence>
<name>A0A7C2FY63_9CREN</name>
<evidence type="ECO:0000256" key="1">
    <source>
        <dbReference type="SAM" id="MobiDB-lite"/>
    </source>
</evidence>
<accession>A0A7C2FY63</accession>
<comment type="caution">
    <text evidence="2">The sequence shown here is derived from an EMBL/GenBank/DDBJ whole genome shotgun (WGS) entry which is preliminary data.</text>
</comment>
<dbReference type="AlphaFoldDB" id="A0A7C2FY63"/>
<feature type="compositionally biased region" description="Basic and acidic residues" evidence="1">
    <location>
        <begin position="1"/>
        <end position="28"/>
    </location>
</feature>
<protein>
    <submittedName>
        <fullName evidence="2">Uncharacterized protein</fullName>
    </submittedName>
</protein>
<proteinExistence type="predicted"/>
<reference evidence="2" key="1">
    <citation type="journal article" date="2020" name="mSystems">
        <title>Genome- and Community-Level Interaction Insights into Carbon Utilization and Element Cycling Functions of Hydrothermarchaeota in Hydrothermal Sediment.</title>
        <authorList>
            <person name="Zhou Z."/>
            <person name="Liu Y."/>
            <person name="Xu W."/>
            <person name="Pan J."/>
            <person name="Luo Z.H."/>
            <person name="Li M."/>
        </authorList>
    </citation>
    <scope>NUCLEOTIDE SEQUENCE [LARGE SCALE GENOMIC DNA]</scope>
    <source>
        <strain evidence="2">SpSt-23</strain>
    </source>
</reference>
<feature type="compositionally biased region" description="Polar residues" evidence="1">
    <location>
        <begin position="32"/>
        <end position="41"/>
    </location>
</feature>
<feature type="region of interest" description="Disordered" evidence="1">
    <location>
        <begin position="1"/>
        <end position="49"/>
    </location>
</feature>
<organism evidence="2">
    <name type="scientific">Thermosphaera aggregans</name>
    <dbReference type="NCBI Taxonomy" id="54254"/>
    <lineage>
        <taxon>Archaea</taxon>
        <taxon>Thermoproteota</taxon>
        <taxon>Thermoprotei</taxon>
        <taxon>Desulfurococcales</taxon>
        <taxon>Desulfurococcaceae</taxon>
        <taxon>Thermosphaera</taxon>
    </lineage>
</organism>
<dbReference type="EMBL" id="DSJT01000023">
    <property type="protein sequence ID" value="HEF87545.1"/>
    <property type="molecule type" value="Genomic_DNA"/>
</dbReference>
<gene>
    <name evidence="2" type="ORF">ENP55_04525</name>
</gene>
<evidence type="ECO:0000313" key="2">
    <source>
        <dbReference type="EMBL" id="HEF87545.1"/>
    </source>
</evidence>